<dbReference type="GO" id="GO:0030139">
    <property type="term" value="C:endocytic vesicle"/>
    <property type="evidence" value="ECO:0007669"/>
    <property type="project" value="TreeGrafter"/>
</dbReference>
<dbReference type="InterPro" id="IPR041804">
    <property type="entry name" value="Vps9_CUE"/>
</dbReference>
<feature type="compositionally biased region" description="Pro residues" evidence="1">
    <location>
        <begin position="425"/>
        <end position="434"/>
    </location>
</feature>
<dbReference type="SMART" id="SM00546">
    <property type="entry name" value="CUE"/>
    <property type="match status" value="1"/>
</dbReference>
<dbReference type="Pfam" id="PF02204">
    <property type="entry name" value="VPS9"/>
    <property type="match status" value="1"/>
</dbReference>
<feature type="region of interest" description="Disordered" evidence="1">
    <location>
        <begin position="618"/>
        <end position="669"/>
    </location>
</feature>
<dbReference type="GO" id="GO:0043130">
    <property type="term" value="F:ubiquitin binding"/>
    <property type="evidence" value="ECO:0007669"/>
    <property type="project" value="InterPro"/>
</dbReference>
<dbReference type="PANTHER" id="PTHR23101">
    <property type="entry name" value="RAB GDP/GTP EXCHANGE FACTOR"/>
    <property type="match status" value="1"/>
</dbReference>
<dbReference type="Gene3D" id="1.10.246.120">
    <property type="match status" value="1"/>
</dbReference>
<name>A0A9N9PN27_9HELO</name>
<dbReference type="OrthoDB" id="420046at2759"/>
<feature type="compositionally biased region" description="Polar residues" evidence="1">
    <location>
        <begin position="656"/>
        <end position="665"/>
    </location>
</feature>
<feature type="compositionally biased region" description="Polar residues" evidence="1">
    <location>
        <begin position="162"/>
        <end position="177"/>
    </location>
</feature>
<feature type="compositionally biased region" description="Gly residues" evidence="1">
    <location>
        <begin position="1609"/>
        <end position="1621"/>
    </location>
</feature>
<feature type="domain" description="VPS9" evidence="3">
    <location>
        <begin position="458"/>
        <end position="597"/>
    </location>
</feature>
<feature type="region of interest" description="Disordered" evidence="1">
    <location>
        <begin position="424"/>
        <end position="458"/>
    </location>
</feature>
<organism evidence="4 5">
    <name type="scientific">Hymenoscyphus fraxineus</name>
    <dbReference type="NCBI Taxonomy" id="746836"/>
    <lineage>
        <taxon>Eukaryota</taxon>
        <taxon>Fungi</taxon>
        <taxon>Dikarya</taxon>
        <taxon>Ascomycota</taxon>
        <taxon>Pezizomycotina</taxon>
        <taxon>Leotiomycetes</taxon>
        <taxon>Helotiales</taxon>
        <taxon>Helotiaceae</taxon>
        <taxon>Hymenoscyphus</taxon>
    </lineage>
</organism>
<keyword evidence="5" id="KW-1185">Reference proteome</keyword>
<dbReference type="GO" id="GO:0031267">
    <property type="term" value="F:small GTPase binding"/>
    <property type="evidence" value="ECO:0007669"/>
    <property type="project" value="TreeGrafter"/>
</dbReference>
<evidence type="ECO:0000313" key="4">
    <source>
        <dbReference type="EMBL" id="CAG8960319.1"/>
    </source>
</evidence>
<dbReference type="InterPro" id="IPR037191">
    <property type="entry name" value="VPS9_dom_sf"/>
</dbReference>
<dbReference type="SUPFAM" id="SSF109993">
    <property type="entry name" value="VPS9 domain"/>
    <property type="match status" value="1"/>
</dbReference>
<evidence type="ECO:0000259" key="3">
    <source>
        <dbReference type="PROSITE" id="PS51205"/>
    </source>
</evidence>
<feature type="compositionally biased region" description="Low complexity" evidence="1">
    <location>
        <begin position="125"/>
        <end position="143"/>
    </location>
</feature>
<dbReference type="Pfam" id="PF18151">
    <property type="entry name" value="DUF5601"/>
    <property type="match status" value="1"/>
</dbReference>
<dbReference type="PROSITE" id="PS51205">
    <property type="entry name" value="VPS9"/>
    <property type="match status" value="1"/>
</dbReference>
<feature type="region of interest" description="Disordered" evidence="1">
    <location>
        <begin position="694"/>
        <end position="736"/>
    </location>
</feature>
<dbReference type="Proteomes" id="UP000696280">
    <property type="component" value="Unassembled WGS sequence"/>
</dbReference>
<dbReference type="InterPro" id="IPR045046">
    <property type="entry name" value="Vps9-like"/>
</dbReference>
<feature type="compositionally biased region" description="Polar residues" evidence="1">
    <location>
        <begin position="1207"/>
        <end position="1216"/>
    </location>
</feature>
<dbReference type="Gene3D" id="1.20.1050.80">
    <property type="entry name" value="VPS9 domain"/>
    <property type="match status" value="1"/>
</dbReference>
<dbReference type="GO" id="GO:0016192">
    <property type="term" value="P:vesicle-mediated transport"/>
    <property type="evidence" value="ECO:0007669"/>
    <property type="project" value="InterPro"/>
</dbReference>
<feature type="region of interest" description="Disordered" evidence="1">
    <location>
        <begin position="1576"/>
        <end position="1632"/>
    </location>
</feature>
<evidence type="ECO:0008006" key="6">
    <source>
        <dbReference type="Google" id="ProtNLM"/>
    </source>
</evidence>
<feature type="compositionally biased region" description="Basic and acidic residues" evidence="1">
    <location>
        <begin position="1589"/>
        <end position="1605"/>
    </location>
</feature>
<evidence type="ECO:0000313" key="5">
    <source>
        <dbReference type="Proteomes" id="UP000696280"/>
    </source>
</evidence>
<feature type="compositionally biased region" description="Basic and acidic residues" evidence="1">
    <location>
        <begin position="12"/>
        <end position="27"/>
    </location>
</feature>
<dbReference type="SUPFAM" id="SSF46934">
    <property type="entry name" value="UBA-like"/>
    <property type="match status" value="1"/>
</dbReference>
<feature type="region of interest" description="Disordered" evidence="1">
    <location>
        <begin position="1474"/>
        <end position="1493"/>
    </location>
</feature>
<feature type="compositionally biased region" description="Basic and acidic residues" evidence="1">
    <location>
        <begin position="179"/>
        <end position="206"/>
    </location>
</feature>
<evidence type="ECO:0000259" key="2">
    <source>
        <dbReference type="PROSITE" id="PS51140"/>
    </source>
</evidence>
<dbReference type="EMBL" id="CAJVRL010000098">
    <property type="protein sequence ID" value="CAG8960319.1"/>
    <property type="molecule type" value="Genomic_DNA"/>
</dbReference>
<dbReference type="Gene3D" id="1.10.8.10">
    <property type="entry name" value="DNA helicase RuvA subunit, C-terminal domain"/>
    <property type="match status" value="1"/>
</dbReference>
<dbReference type="InterPro" id="IPR041545">
    <property type="entry name" value="DUF5601"/>
</dbReference>
<feature type="region of interest" description="Disordered" evidence="1">
    <location>
        <begin position="1306"/>
        <end position="1333"/>
    </location>
</feature>
<dbReference type="InterPro" id="IPR009060">
    <property type="entry name" value="UBA-like_sf"/>
</dbReference>
<feature type="compositionally biased region" description="Basic and acidic residues" evidence="1">
    <location>
        <begin position="82"/>
        <end position="93"/>
    </location>
</feature>
<dbReference type="GO" id="GO:0005829">
    <property type="term" value="C:cytosol"/>
    <property type="evidence" value="ECO:0007669"/>
    <property type="project" value="TreeGrafter"/>
</dbReference>
<dbReference type="PANTHER" id="PTHR23101:SF25">
    <property type="entry name" value="GTPASE-ACTIVATING PROTEIN AND VPS9 DOMAIN-CONTAINING PROTEIN 1"/>
    <property type="match status" value="1"/>
</dbReference>
<accession>A0A9N9PN27</accession>
<dbReference type="InterPro" id="IPR003123">
    <property type="entry name" value="VPS9"/>
</dbReference>
<feature type="region of interest" description="Disordered" evidence="1">
    <location>
        <begin position="843"/>
        <end position="891"/>
    </location>
</feature>
<dbReference type="SMART" id="SM00167">
    <property type="entry name" value="VPS9"/>
    <property type="match status" value="1"/>
</dbReference>
<protein>
    <recommendedName>
        <fullName evidence="6">VPS9 domain-containing protein</fullName>
    </recommendedName>
</protein>
<reference evidence="4" key="1">
    <citation type="submission" date="2021-07" db="EMBL/GenBank/DDBJ databases">
        <authorList>
            <person name="Durling M."/>
        </authorList>
    </citation>
    <scope>NUCLEOTIDE SEQUENCE</scope>
</reference>
<evidence type="ECO:0000256" key="1">
    <source>
        <dbReference type="SAM" id="MobiDB-lite"/>
    </source>
</evidence>
<dbReference type="CDD" id="cd14369">
    <property type="entry name" value="CUE_VPS9_like"/>
    <property type="match status" value="1"/>
</dbReference>
<feature type="compositionally biased region" description="Basic and acidic residues" evidence="1">
    <location>
        <begin position="1525"/>
        <end position="1546"/>
    </location>
</feature>
<feature type="compositionally biased region" description="Pro residues" evidence="1">
    <location>
        <begin position="317"/>
        <end position="328"/>
    </location>
</feature>
<gene>
    <name evidence="4" type="ORF">HYFRA_00012393</name>
</gene>
<dbReference type="PROSITE" id="PS51140">
    <property type="entry name" value="CUE"/>
    <property type="match status" value="1"/>
</dbReference>
<dbReference type="InterPro" id="IPR003892">
    <property type="entry name" value="CUE"/>
</dbReference>
<feature type="region of interest" description="Disordered" evidence="1">
    <location>
        <begin position="1"/>
        <end position="335"/>
    </location>
</feature>
<feature type="compositionally biased region" description="Low complexity" evidence="1">
    <location>
        <begin position="865"/>
        <end position="875"/>
    </location>
</feature>
<proteinExistence type="predicted"/>
<feature type="domain" description="CUE" evidence="2">
    <location>
        <begin position="760"/>
        <end position="803"/>
    </location>
</feature>
<feature type="region of interest" description="Disordered" evidence="1">
    <location>
        <begin position="1191"/>
        <end position="1225"/>
    </location>
</feature>
<dbReference type="Pfam" id="PF02845">
    <property type="entry name" value="CUE"/>
    <property type="match status" value="1"/>
</dbReference>
<comment type="caution">
    <text evidence="4">The sequence shown here is derived from an EMBL/GenBank/DDBJ whole genome shotgun (WGS) entry which is preliminary data.</text>
</comment>
<dbReference type="GO" id="GO:0005085">
    <property type="term" value="F:guanyl-nucleotide exchange factor activity"/>
    <property type="evidence" value="ECO:0007669"/>
    <property type="project" value="InterPro"/>
</dbReference>
<feature type="region of interest" description="Disordered" evidence="1">
    <location>
        <begin position="1518"/>
        <end position="1546"/>
    </location>
</feature>
<sequence length="1632" mass="178956">MSPPRSQPEATTHPDELQKELRSETDVKGNGLSAEAPLSLTGGDNTTYENNDTPTTKLPEGVLEKDNAEVVSDLKSNTTETSEGKLDVQRDNSEGPVSTPVREDFPAAAHDPMESSTATLKPPVSSKEQSSSESWSQSLSPKPKLYLDPTPKTPAPSQPPSRSTSSGASIPQYSQNLDAPERSPTRSDAGFDEKITVSEDERDPSSRSEIQTIMEQFSEEGQGPDHEEVMSPRLEVAGPLLGSPIQHPPRKSSLEPLVSSAAQSLKDLRISSPARPTDPSWDPTDVGPEVPPKPGSIRSLGKQRSADDRHQNNETPISPPIHRPPPPEPEPDLPFDFHRFLEQLRHRTADPVAKFLRSFLQEFGKKQWMVHEQVKIIGDFLAFITNKMAQCDVWREVSDAEFDNAREGMEKLVMNRLYTQTFSPAIPPPQPIPGGKPRRRGAERPMGPGRRGQHQEDVERDDILAQKVSIYGWIKEEHLDIQPVGDSGKRFLILAQQELLKIKTYRAPRDKIICVLNCCKVIFGLLKHAKSDSSADSFMPLLIYVVLQANPDHLVSNVQYILRFRNQEKLGGEAGYYLSSLMGAVQFIENLDRTTLTISDEDFEKNVEAAVFAIAEKHQAAEVPEPPPRTQVPEKSTLSRPEVTPRHSMEGESSAPRRSTSSNEYSGDDEKAAMTGLLRTIQRPLSSIGRIFSEEVGSSQGGPAGTPQPGSTPRMSPDPGQAQTRQPREKRAHARMTAEDAAARQASAEAAEAHRIQQAEHSNVVETLAGMFPDLDRDIISDVVTQKEGRVGLAVDACLALTIFIVRIRPALATAVEKCFAALVQKLLSIASLCSKTMAKKKNTTQNVAEGSGDSTPMPSPLPSSPASSASTSNSKAKEKTAKTKPPQPSTSALIICRNKHWRYISSFHGPWLQLPPEVLESLANNNYNLPRPRPIDPAVFFDLLKIRKLVDDATNLAVRAASGVTSSALTNSLNAGNGLLGNGGAALGLGLGGGGGNAKLSRERKHRMREQATQKLSKAYHLDEIACSVATMQSASTLEDVAHLVLQRNPLDADAKYVHFFHEKIPSRHLAECTSLEPLDEVIAERPNEGEILRTRAVTKIFKEDYFGAAQDLTAALQVCRYFQNQHKAGRQQLQLASEAREEVQRNSRWKEEIKLDEEDHPSSLETQLLFHRAGVYLTIACQHVNAALPPKSATNGVNGKKENADPNTNGTNTEPPELTPAEKETLRRRLEARKIVKTNAKRALRDYLGYLSHFDYTPGLPAEIAEDFVRKVNQAANGFKTPRSHTSNKSLDLESNASLSNGQLSDALVPHKGNHRSRPQGSASRADLPSLPPPVVHQMSTLFSATPPADLPPYPETGTALTTKQQLLTPQNEAAKAILAQTDCHEALTYHPLLTDALHSLLLCHCLVQTSTRELQRHAYMVSRLARVCDGYPIFQAARSPSRADWIEVLRRSSSTIPLSASWESLCAPAPLPGHGPSGVNAQKETPAEKKERLKQQAIMEALEDDRVHDEASFHAAVAARQRRQEEEARKAEGREMPKRWAQDEGKEYPISTERAQAIVRWIREAPLGGEVGATRKKKRATKVGTKGKERADGGMDGVERGVEGLVVGGDGNGNGMGREGFVVLEEEVD</sequence>
<feature type="compositionally biased region" description="Polar residues" evidence="1">
    <location>
        <begin position="42"/>
        <end position="56"/>
    </location>
</feature>